<evidence type="ECO:0000313" key="2">
    <source>
        <dbReference type="Proteomes" id="UP001185873"/>
    </source>
</evidence>
<comment type="caution">
    <text evidence="1">The sequence shown here is derived from an EMBL/GenBank/DDBJ whole genome shotgun (WGS) entry which is preliminary data.</text>
</comment>
<dbReference type="Proteomes" id="UP001185873">
    <property type="component" value="Unassembled WGS sequence"/>
</dbReference>
<gene>
    <name evidence="1" type="ORF">R3P82_09790</name>
</gene>
<dbReference type="AlphaFoldDB" id="A0AAE4R1Q9"/>
<organism evidence="1 2">
    <name type="scientific">Dietzia maris</name>
    <dbReference type="NCBI Taxonomy" id="37915"/>
    <lineage>
        <taxon>Bacteria</taxon>
        <taxon>Bacillati</taxon>
        <taxon>Actinomycetota</taxon>
        <taxon>Actinomycetes</taxon>
        <taxon>Mycobacteriales</taxon>
        <taxon>Dietziaceae</taxon>
        <taxon>Dietzia</taxon>
    </lineage>
</organism>
<dbReference type="RefSeq" id="WP_317469976.1">
    <property type="nucleotide sequence ID" value="NZ_JAWLKJ010000002.1"/>
</dbReference>
<protein>
    <submittedName>
        <fullName evidence="1">Uncharacterized protein</fullName>
    </submittedName>
</protein>
<evidence type="ECO:0000313" key="1">
    <source>
        <dbReference type="EMBL" id="MDV6299406.1"/>
    </source>
</evidence>
<sequence>MWSTLDLIDDDEVAIPVNVRPPAGDAGVRGRTPGITDPAAAGACRLVR</sequence>
<accession>A0AAE4R1Q9</accession>
<name>A0AAE4R1Q9_9ACTN</name>
<reference evidence="1" key="1">
    <citation type="submission" date="2023-10" db="EMBL/GenBank/DDBJ databases">
        <title>Development of a sustainable strategy for remediation of hydrocarbon-contaminated territories based on the waste exchange concept.</title>
        <authorList>
            <person name="Krivoruchko A."/>
        </authorList>
    </citation>
    <scope>NUCLEOTIDE SEQUENCE</scope>
    <source>
        <strain evidence="1">IEGM 1175</strain>
    </source>
</reference>
<dbReference type="EMBL" id="JAWLKJ010000002">
    <property type="protein sequence ID" value="MDV6299406.1"/>
    <property type="molecule type" value="Genomic_DNA"/>
</dbReference>
<proteinExistence type="predicted"/>